<dbReference type="InterPro" id="IPR045851">
    <property type="entry name" value="AMP-bd_C_sf"/>
</dbReference>
<evidence type="ECO:0000259" key="2">
    <source>
        <dbReference type="Pfam" id="PF13193"/>
    </source>
</evidence>
<dbReference type="InterPro" id="IPR050237">
    <property type="entry name" value="ATP-dep_AMP-bd_enzyme"/>
</dbReference>
<dbReference type="Pfam" id="PF00501">
    <property type="entry name" value="AMP-binding"/>
    <property type="match status" value="1"/>
</dbReference>
<dbReference type="PANTHER" id="PTHR43767:SF1">
    <property type="entry name" value="NONRIBOSOMAL PEPTIDE SYNTHASE PES1 (EUROFUNG)-RELATED"/>
    <property type="match status" value="1"/>
</dbReference>
<dbReference type="InterPro" id="IPR025110">
    <property type="entry name" value="AMP-bd_C"/>
</dbReference>
<evidence type="ECO:0000259" key="1">
    <source>
        <dbReference type="Pfam" id="PF00501"/>
    </source>
</evidence>
<sequence>MRPVLEALRAHPDRPAFEHGGRVVTRAELRTMAFALATGMRSAGLGPGSGVALATDLTPETFAAHLAAHALGCRVAGARPGWSPAIRAHALKAGDFDAVLDTDRLEDLAAQGRSASRQAAPVEVRPDDIARLNFTSGTTGRPKACARTYATFDLDFQSDRWSPDLAALIENCGRFLAFESWAPPVMLTFAGRCLLIGGTVVIADGANWAPVIERHRVTALAMPVPFLQRLPAGLDSLRAVVVTGSPASPTLLSAAMDRLGPILWQGYGQAESGMISLFTPAHLDALGSVGRPLQEVEVAVHAGEIHVRSPHAMAGYWGEPERTREVLSEDGWLRTHDLGRVDGDGYLWLDGRTRDIVIVNAEICYAGAIERALASHPDVAQAFVVGVPDERTGEAVHAFVIPSGAEPPDPAALATLVRSELTANSVPRTITAVREVPLSPTGKPDKTALARLIDPDR</sequence>
<dbReference type="InterPro" id="IPR042099">
    <property type="entry name" value="ANL_N_sf"/>
</dbReference>
<dbReference type="EMBL" id="JAGEOJ010000022">
    <property type="protein sequence ID" value="MBO2453687.1"/>
    <property type="molecule type" value="Genomic_DNA"/>
</dbReference>
<reference evidence="3" key="1">
    <citation type="submission" date="2021-03" db="EMBL/GenBank/DDBJ databases">
        <authorList>
            <person name="Kanchanasin P."/>
            <person name="Saeng-In P."/>
            <person name="Phongsopitanun W."/>
            <person name="Yuki M."/>
            <person name="Kudo T."/>
            <person name="Ohkuma M."/>
            <person name="Tanasupawat S."/>
        </authorList>
    </citation>
    <scope>NUCLEOTIDE SEQUENCE</scope>
    <source>
        <strain evidence="3">GKU 128</strain>
    </source>
</reference>
<dbReference type="CDD" id="cd04433">
    <property type="entry name" value="AFD_class_I"/>
    <property type="match status" value="1"/>
</dbReference>
<dbReference type="PANTHER" id="PTHR43767">
    <property type="entry name" value="LONG-CHAIN-FATTY-ACID--COA LIGASE"/>
    <property type="match status" value="1"/>
</dbReference>
<dbReference type="AlphaFoldDB" id="A0A939PIT2"/>
<dbReference type="SUPFAM" id="SSF56801">
    <property type="entry name" value="Acetyl-CoA synthetase-like"/>
    <property type="match status" value="1"/>
</dbReference>
<proteinExistence type="predicted"/>
<dbReference type="InterPro" id="IPR000873">
    <property type="entry name" value="AMP-dep_synth/lig_dom"/>
</dbReference>
<dbReference type="PROSITE" id="PS00455">
    <property type="entry name" value="AMP_BINDING"/>
    <property type="match status" value="1"/>
</dbReference>
<dbReference type="Gene3D" id="3.40.50.12780">
    <property type="entry name" value="N-terminal domain of ligase-like"/>
    <property type="match status" value="1"/>
</dbReference>
<comment type="caution">
    <text evidence="3">The sequence shown here is derived from an EMBL/GenBank/DDBJ whole genome shotgun (WGS) entry which is preliminary data.</text>
</comment>
<protein>
    <submittedName>
        <fullName evidence="3">Long-chain fatty acid--CoA ligase</fullName>
    </submittedName>
</protein>
<dbReference type="Gene3D" id="3.30.300.30">
    <property type="match status" value="1"/>
</dbReference>
<feature type="domain" description="AMP-dependent synthetase/ligase" evidence="1">
    <location>
        <begin position="7"/>
        <end position="317"/>
    </location>
</feature>
<accession>A0A939PIT2</accession>
<dbReference type="GO" id="GO:0016878">
    <property type="term" value="F:acid-thiol ligase activity"/>
    <property type="evidence" value="ECO:0007669"/>
    <property type="project" value="UniProtKB-ARBA"/>
</dbReference>
<dbReference type="InterPro" id="IPR020845">
    <property type="entry name" value="AMP-binding_CS"/>
</dbReference>
<keyword evidence="3" id="KW-0436">Ligase</keyword>
<dbReference type="Pfam" id="PF13193">
    <property type="entry name" value="AMP-binding_C"/>
    <property type="match status" value="1"/>
</dbReference>
<gene>
    <name evidence="3" type="ORF">J4573_41825</name>
</gene>
<dbReference type="RefSeq" id="WP_208261712.1">
    <property type="nucleotide sequence ID" value="NZ_JAGEOJ010000022.1"/>
</dbReference>
<dbReference type="Proteomes" id="UP000669179">
    <property type="component" value="Unassembled WGS sequence"/>
</dbReference>
<keyword evidence="4" id="KW-1185">Reference proteome</keyword>
<evidence type="ECO:0000313" key="4">
    <source>
        <dbReference type="Proteomes" id="UP000669179"/>
    </source>
</evidence>
<organism evidence="3 4">
    <name type="scientific">Actinomadura barringtoniae</name>
    <dbReference type="NCBI Taxonomy" id="1427535"/>
    <lineage>
        <taxon>Bacteria</taxon>
        <taxon>Bacillati</taxon>
        <taxon>Actinomycetota</taxon>
        <taxon>Actinomycetes</taxon>
        <taxon>Streptosporangiales</taxon>
        <taxon>Thermomonosporaceae</taxon>
        <taxon>Actinomadura</taxon>
    </lineage>
</organism>
<name>A0A939PIT2_9ACTN</name>
<feature type="domain" description="AMP-binding enzyme C-terminal" evidence="2">
    <location>
        <begin position="369"/>
        <end position="443"/>
    </location>
</feature>
<evidence type="ECO:0000313" key="3">
    <source>
        <dbReference type="EMBL" id="MBO2453687.1"/>
    </source>
</evidence>